<dbReference type="EMBL" id="FRCT01000003">
    <property type="protein sequence ID" value="SHM31633.1"/>
    <property type="molecule type" value="Genomic_DNA"/>
</dbReference>
<dbReference type="GO" id="GO:0042803">
    <property type="term" value="F:protein homodimerization activity"/>
    <property type="evidence" value="ECO:0007669"/>
    <property type="project" value="InterPro"/>
</dbReference>
<name>A0A1M7HTH0_RUMFL</name>
<evidence type="ECO:0000313" key="4">
    <source>
        <dbReference type="Proteomes" id="UP000184394"/>
    </source>
</evidence>
<accession>A0A1M7HTH0</accession>
<keyword evidence="3" id="KW-0346">Stress response</keyword>
<dbReference type="Proteomes" id="UP000184394">
    <property type="component" value="Unassembled WGS sequence"/>
</dbReference>
<dbReference type="InterPro" id="IPR009012">
    <property type="entry name" value="GrpE_head"/>
</dbReference>
<dbReference type="OrthoDB" id="1918978at2"/>
<dbReference type="RefSeq" id="WP_072949126.1">
    <property type="nucleotide sequence ID" value="NZ_FRCT01000003.1"/>
</dbReference>
<protein>
    <submittedName>
        <fullName evidence="3">Molecular chaperone GrpE (Heat shock protein)</fullName>
    </submittedName>
</protein>
<feature type="compositionally biased region" description="Acidic residues" evidence="2">
    <location>
        <begin position="54"/>
        <end position="71"/>
    </location>
</feature>
<reference evidence="3 4" key="1">
    <citation type="submission" date="2016-11" db="EMBL/GenBank/DDBJ databases">
        <authorList>
            <person name="Jaros S."/>
            <person name="Januszkiewicz K."/>
            <person name="Wedrychowicz H."/>
        </authorList>
    </citation>
    <scope>NUCLEOTIDE SEQUENCE [LARGE SCALE GENOMIC DNA]</scope>
    <source>
        <strain evidence="3 4">Y1</strain>
    </source>
</reference>
<organism evidence="3 4">
    <name type="scientific">Ruminococcus flavefaciens</name>
    <dbReference type="NCBI Taxonomy" id="1265"/>
    <lineage>
        <taxon>Bacteria</taxon>
        <taxon>Bacillati</taxon>
        <taxon>Bacillota</taxon>
        <taxon>Clostridia</taxon>
        <taxon>Eubacteriales</taxon>
        <taxon>Oscillospiraceae</taxon>
        <taxon>Ruminococcus</taxon>
    </lineage>
</organism>
<feature type="region of interest" description="Disordered" evidence="2">
    <location>
        <begin position="15"/>
        <end position="76"/>
    </location>
</feature>
<dbReference type="InterPro" id="IPR000740">
    <property type="entry name" value="GrpE"/>
</dbReference>
<dbReference type="GO" id="GO:0000774">
    <property type="term" value="F:adenyl-nucleotide exchange factor activity"/>
    <property type="evidence" value="ECO:0007669"/>
    <property type="project" value="InterPro"/>
</dbReference>
<dbReference type="Pfam" id="PF01025">
    <property type="entry name" value="GrpE"/>
    <property type="match status" value="1"/>
</dbReference>
<evidence type="ECO:0000256" key="1">
    <source>
        <dbReference type="ARBA" id="ARBA00023186"/>
    </source>
</evidence>
<feature type="compositionally biased region" description="Basic and acidic residues" evidence="2">
    <location>
        <begin position="28"/>
        <end position="50"/>
    </location>
</feature>
<dbReference type="Gene3D" id="2.30.22.10">
    <property type="entry name" value="Head domain of nucleotide exchange factor GrpE"/>
    <property type="match status" value="1"/>
</dbReference>
<dbReference type="GO" id="GO:0051087">
    <property type="term" value="F:protein-folding chaperone binding"/>
    <property type="evidence" value="ECO:0007669"/>
    <property type="project" value="InterPro"/>
</dbReference>
<dbReference type="AlphaFoldDB" id="A0A1M7HTH0"/>
<evidence type="ECO:0000313" key="3">
    <source>
        <dbReference type="EMBL" id="SHM31633.1"/>
    </source>
</evidence>
<sequence>MDDFKPLDLFGEGIVQKKATTESEDIDESVKESVVEDSSKNEKQDDKLSLTDDTTTDTEETDDNIINDNEDSSQCLPESSGAVLEKLGVIESFCQNFSTQLSDLEQLFSKRIMHADYEDKVIDQMHSELQKYKEDMYAQLVRPILLDIIEVRDSILRIAATYQSKPEGERDIPNKTFSDYSYDLQDILEKNNVEIYRSKIGDDFIPIRQRAMKKEVTHDESLHGKIAESLSCGYCYNGRVISAEKVSVYYYEKLEETKIESEENANG</sequence>
<evidence type="ECO:0000256" key="2">
    <source>
        <dbReference type="SAM" id="MobiDB-lite"/>
    </source>
</evidence>
<dbReference type="GO" id="GO:0006457">
    <property type="term" value="P:protein folding"/>
    <property type="evidence" value="ECO:0007669"/>
    <property type="project" value="InterPro"/>
</dbReference>
<proteinExistence type="predicted"/>
<keyword evidence="1" id="KW-0143">Chaperone</keyword>
<gene>
    <name evidence="3" type="ORF">SAMN04487860_10378</name>
</gene>